<protein>
    <submittedName>
        <fullName evidence="1">Uncharacterized protein</fullName>
    </submittedName>
</protein>
<evidence type="ECO:0000313" key="2">
    <source>
        <dbReference type="Proteomes" id="UP000051311"/>
    </source>
</evidence>
<comment type="caution">
    <text evidence="1">The sequence shown here is derived from an EMBL/GenBank/DDBJ whole genome shotgun (WGS) entry which is preliminary data.</text>
</comment>
<name>A0A0R1NIQ4_9LACO</name>
<dbReference type="STRING" id="1423748.FC37_GL000277"/>
<dbReference type="AlphaFoldDB" id="A0A0R1NIQ4"/>
<evidence type="ECO:0000313" key="1">
    <source>
        <dbReference type="EMBL" id="KRL20161.1"/>
    </source>
</evidence>
<reference evidence="1 2" key="1">
    <citation type="journal article" date="2015" name="Genome Announc.">
        <title>Expanding the biotechnology potential of lactobacilli through comparative genomics of 213 strains and associated genera.</title>
        <authorList>
            <person name="Sun Z."/>
            <person name="Harris H.M."/>
            <person name="McCann A."/>
            <person name="Guo C."/>
            <person name="Argimon S."/>
            <person name="Zhang W."/>
            <person name="Yang X."/>
            <person name="Jeffery I.B."/>
            <person name="Cooney J.C."/>
            <person name="Kagawa T.F."/>
            <person name="Liu W."/>
            <person name="Song Y."/>
            <person name="Salvetti E."/>
            <person name="Wrobel A."/>
            <person name="Rasinkangas P."/>
            <person name="Parkhill J."/>
            <person name="Rea M.C."/>
            <person name="O'Sullivan O."/>
            <person name="Ritari J."/>
            <person name="Douillard F.P."/>
            <person name="Paul Ross R."/>
            <person name="Yang R."/>
            <person name="Briner A.E."/>
            <person name="Felis G.E."/>
            <person name="de Vos W.M."/>
            <person name="Barrangou R."/>
            <person name="Klaenhammer T.R."/>
            <person name="Caufield P.W."/>
            <person name="Cui Y."/>
            <person name="Zhang H."/>
            <person name="O'Toole P.W."/>
        </authorList>
    </citation>
    <scope>NUCLEOTIDE SEQUENCE [LARGE SCALE GENOMIC DNA]</scope>
    <source>
        <strain evidence="1 2">DSM 10532</strain>
    </source>
</reference>
<gene>
    <name evidence="1" type="ORF">FC37_GL000277</name>
</gene>
<accession>A0A0R1NIQ4</accession>
<dbReference type="Proteomes" id="UP000051311">
    <property type="component" value="Unassembled WGS sequence"/>
</dbReference>
<proteinExistence type="predicted"/>
<sequence>MDKVNKKNDKLLNTIEHWLGGLQELRRYSAYSRLIKQLNRASNDYVETSKKSF</sequence>
<dbReference type="EMBL" id="AZEL01000071">
    <property type="protein sequence ID" value="KRL20161.1"/>
    <property type="molecule type" value="Genomic_DNA"/>
</dbReference>
<organism evidence="1 2">
    <name type="scientific">Lactobacillus gallinarum DSM 10532 = JCM 2011</name>
    <dbReference type="NCBI Taxonomy" id="1423748"/>
    <lineage>
        <taxon>Bacteria</taxon>
        <taxon>Bacillati</taxon>
        <taxon>Bacillota</taxon>
        <taxon>Bacilli</taxon>
        <taxon>Lactobacillales</taxon>
        <taxon>Lactobacillaceae</taxon>
        <taxon>Lactobacillus</taxon>
    </lineage>
</organism>